<dbReference type="Proteomes" id="UP000238916">
    <property type="component" value="Unassembled WGS sequence"/>
</dbReference>
<proteinExistence type="predicted"/>
<evidence type="ECO:0000313" key="3">
    <source>
        <dbReference type="Proteomes" id="UP000238916"/>
    </source>
</evidence>
<keyword evidence="1" id="KW-0812">Transmembrane</keyword>
<name>A0A2U3K5U9_9FIRM</name>
<keyword evidence="1" id="KW-1133">Transmembrane helix</keyword>
<dbReference type="EMBL" id="OMOF01000049">
    <property type="protein sequence ID" value="SPF35016.1"/>
    <property type="molecule type" value="Genomic_DNA"/>
</dbReference>
<keyword evidence="1" id="KW-0472">Membrane</keyword>
<evidence type="ECO:0000256" key="1">
    <source>
        <dbReference type="SAM" id="Phobius"/>
    </source>
</evidence>
<dbReference type="AlphaFoldDB" id="A0A2U3K5U9"/>
<sequence>MVLIRTHVIIIVIFCAIINIINDIDNSAENNYNKNMRSN</sequence>
<accession>A0A2U3K5U9</accession>
<gene>
    <name evidence="2" type="ORF">SBF1_1420007</name>
</gene>
<reference evidence="3" key="1">
    <citation type="submission" date="2018-02" db="EMBL/GenBank/DDBJ databases">
        <authorList>
            <person name="Hausmann B."/>
        </authorList>
    </citation>
    <scope>NUCLEOTIDE SEQUENCE [LARGE SCALE GENOMIC DNA]</scope>
    <source>
        <strain evidence="3">Peat soil MAG SbF1</strain>
    </source>
</reference>
<feature type="transmembrane region" description="Helical" evidence="1">
    <location>
        <begin position="6"/>
        <end position="24"/>
    </location>
</feature>
<organism evidence="2 3">
    <name type="scientific">Candidatus Desulfosporosinus infrequens</name>
    <dbReference type="NCBI Taxonomy" id="2043169"/>
    <lineage>
        <taxon>Bacteria</taxon>
        <taxon>Bacillati</taxon>
        <taxon>Bacillota</taxon>
        <taxon>Clostridia</taxon>
        <taxon>Eubacteriales</taxon>
        <taxon>Desulfitobacteriaceae</taxon>
        <taxon>Desulfosporosinus</taxon>
    </lineage>
</organism>
<protein>
    <submittedName>
        <fullName evidence="2">Uncharacterized protein</fullName>
    </submittedName>
</protein>
<evidence type="ECO:0000313" key="2">
    <source>
        <dbReference type="EMBL" id="SPF35016.1"/>
    </source>
</evidence>